<proteinExistence type="predicted"/>
<dbReference type="Proteomes" id="UP001304769">
    <property type="component" value="Unassembled WGS sequence"/>
</dbReference>
<protein>
    <submittedName>
        <fullName evidence="1">Uncharacterized protein</fullName>
    </submittedName>
</protein>
<reference evidence="1 2" key="1">
    <citation type="submission" date="2023-12" db="EMBL/GenBank/DDBJ databases">
        <title>Sinomonas terricola sp. nov, isolated from litchi orchard soil in Guangdong, PR China.</title>
        <authorList>
            <person name="Jiaxin W."/>
            <person name="Yang Z."/>
            <person name="Honghui Z."/>
        </authorList>
    </citation>
    <scope>NUCLEOTIDE SEQUENCE [LARGE SCALE GENOMIC DNA]</scope>
    <source>
        <strain evidence="1 2">JGH33</strain>
    </source>
</reference>
<comment type="caution">
    <text evidence="1">The sequence shown here is derived from an EMBL/GenBank/DDBJ whole genome shotgun (WGS) entry which is preliminary data.</text>
</comment>
<dbReference type="RefSeq" id="WP_323280493.1">
    <property type="nucleotide sequence ID" value="NZ_JAYGGQ010000015.1"/>
</dbReference>
<evidence type="ECO:0000313" key="1">
    <source>
        <dbReference type="EMBL" id="MEA5456605.1"/>
    </source>
</evidence>
<keyword evidence="2" id="KW-1185">Reference proteome</keyword>
<dbReference type="EMBL" id="JAYGGQ010000015">
    <property type="protein sequence ID" value="MEA5456605.1"/>
    <property type="molecule type" value="Genomic_DNA"/>
</dbReference>
<name>A0ABU5TAP8_9MICC</name>
<accession>A0ABU5TAP8</accession>
<gene>
    <name evidence="1" type="ORF">SPF06_17915</name>
</gene>
<organism evidence="1 2">
    <name type="scientific">Sinomonas terricola</name>
    <dbReference type="NCBI Taxonomy" id="3110330"/>
    <lineage>
        <taxon>Bacteria</taxon>
        <taxon>Bacillati</taxon>
        <taxon>Actinomycetota</taxon>
        <taxon>Actinomycetes</taxon>
        <taxon>Micrococcales</taxon>
        <taxon>Micrococcaceae</taxon>
        <taxon>Sinomonas</taxon>
    </lineage>
</organism>
<sequence>MDWLPIAISALALAAVAAWTIFHKDGSLAGNGRHRSRRGTV</sequence>
<evidence type="ECO:0000313" key="2">
    <source>
        <dbReference type="Proteomes" id="UP001304769"/>
    </source>
</evidence>